<feature type="region of interest" description="Disordered" evidence="1">
    <location>
        <begin position="704"/>
        <end position="735"/>
    </location>
</feature>
<dbReference type="EMBL" id="JAGMWT010000007">
    <property type="protein sequence ID" value="KAH7125760.1"/>
    <property type="molecule type" value="Genomic_DNA"/>
</dbReference>
<dbReference type="Proteomes" id="UP000700596">
    <property type="component" value="Unassembled WGS sequence"/>
</dbReference>
<proteinExistence type="predicted"/>
<comment type="caution">
    <text evidence="3">The sequence shown here is derived from an EMBL/GenBank/DDBJ whole genome shotgun (WGS) entry which is preliminary data.</text>
</comment>
<evidence type="ECO:0000313" key="3">
    <source>
        <dbReference type="EMBL" id="KAH7125760.1"/>
    </source>
</evidence>
<dbReference type="AlphaFoldDB" id="A0A9P9DSC4"/>
<evidence type="ECO:0000256" key="1">
    <source>
        <dbReference type="SAM" id="MobiDB-lite"/>
    </source>
</evidence>
<dbReference type="OrthoDB" id="3944128at2759"/>
<sequence>MKASMINVLLFCGGVLAASNVIFTNSSEPTNTTSIATSTTFAISASSAASSIASKNSTGPITSSSRPFTGFTTTLPATGSGIAYAEECANQQKAWSEASLSWQQSSITKTSYSLSYGTYKSALNRSDVPTYSCSTLCDGHCRMYDFSLPPYTILTETYGIPSYEPAFPHPKPSCTVDIADCTSLMVSYMCQTSLWNKAQTTATTSFYENNRYCDWKNIPTPTAAPTIGKCWAPGMFGGNTVTQWRQREQCGQCIIFAGKQLANAQLMYFPVTGNVSRNMCATTKTDTPVWGFHSAPTLTSVPTNRPHETAGQASAVVSGTTYYANSAYVRYPYIEARDDCGNIGPMLTDAVVTLRSSEVYSNRGRLAYDAYTFNFADYIEPVPYAAYLGMQECLEDIGGPQVGACQKMMTSYYSPQIAMPQQVRTLHPSWYSCTVSWVGVMDPPIALTAVKDFLPQPSTSSPAPNPVDKTTKIEDKPPGPSAQPVTTRGSEQPIETGGGGGKESANVPPRPGPSANDPDRNTPNPQPTGGQSQDPNRPEQNRPNQPNQPNQPGQPGQPNNQPPSSIWTSFTSVGQETVWLNPSRPGTVRIGTDVVLTPGASTTNFQGVSVSLGSSNNLVVGSSTINIPQNEATPYVATQAVITLGPGTVITAAPTGVVISGTTLLVGGAPVVVESGKKTISLASTGVVVIGPEGTSTVRFSTTTISGSRTNGLNTGPNGGNGPSNTRNPAQATGSASSIAESRGWIISSTALLVVLASMCWM</sequence>
<reference evidence="3" key="1">
    <citation type="journal article" date="2021" name="Nat. Commun.">
        <title>Genetic determinants of endophytism in the Arabidopsis root mycobiome.</title>
        <authorList>
            <person name="Mesny F."/>
            <person name="Miyauchi S."/>
            <person name="Thiergart T."/>
            <person name="Pickel B."/>
            <person name="Atanasova L."/>
            <person name="Karlsson M."/>
            <person name="Huettel B."/>
            <person name="Barry K.W."/>
            <person name="Haridas S."/>
            <person name="Chen C."/>
            <person name="Bauer D."/>
            <person name="Andreopoulos W."/>
            <person name="Pangilinan J."/>
            <person name="LaButti K."/>
            <person name="Riley R."/>
            <person name="Lipzen A."/>
            <person name="Clum A."/>
            <person name="Drula E."/>
            <person name="Henrissat B."/>
            <person name="Kohler A."/>
            <person name="Grigoriev I.V."/>
            <person name="Martin F.M."/>
            <person name="Hacquard S."/>
        </authorList>
    </citation>
    <scope>NUCLEOTIDE SEQUENCE</scope>
    <source>
        <strain evidence="3">MPI-CAGE-CH-0243</strain>
    </source>
</reference>
<protein>
    <submittedName>
        <fullName evidence="3">Uncharacterized protein</fullName>
    </submittedName>
</protein>
<keyword evidence="4" id="KW-1185">Reference proteome</keyword>
<feature type="chain" id="PRO_5040439930" evidence="2">
    <location>
        <begin position="18"/>
        <end position="762"/>
    </location>
</feature>
<organism evidence="3 4">
    <name type="scientific">Dendryphion nanum</name>
    <dbReference type="NCBI Taxonomy" id="256645"/>
    <lineage>
        <taxon>Eukaryota</taxon>
        <taxon>Fungi</taxon>
        <taxon>Dikarya</taxon>
        <taxon>Ascomycota</taxon>
        <taxon>Pezizomycotina</taxon>
        <taxon>Dothideomycetes</taxon>
        <taxon>Pleosporomycetidae</taxon>
        <taxon>Pleosporales</taxon>
        <taxon>Torulaceae</taxon>
        <taxon>Dendryphion</taxon>
    </lineage>
</organism>
<keyword evidence="2" id="KW-0732">Signal</keyword>
<feature type="region of interest" description="Disordered" evidence="1">
    <location>
        <begin position="456"/>
        <end position="568"/>
    </location>
</feature>
<accession>A0A9P9DSC4</accession>
<feature type="signal peptide" evidence="2">
    <location>
        <begin position="1"/>
        <end position="17"/>
    </location>
</feature>
<evidence type="ECO:0000313" key="4">
    <source>
        <dbReference type="Proteomes" id="UP000700596"/>
    </source>
</evidence>
<gene>
    <name evidence="3" type="ORF">B0J11DRAFT_313797</name>
</gene>
<name>A0A9P9DSC4_9PLEO</name>
<evidence type="ECO:0000256" key="2">
    <source>
        <dbReference type="SAM" id="SignalP"/>
    </source>
</evidence>
<feature type="compositionally biased region" description="Polar residues" evidence="1">
    <location>
        <begin position="521"/>
        <end position="534"/>
    </location>
</feature>
<feature type="compositionally biased region" description="Low complexity" evidence="1">
    <location>
        <begin position="541"/>
        <end position="563"/>
    </location>
</feature>